<accession>A0A518ES27</accession>
<dbReference type="RefSeq" id="WP_419191277.1">
    <property type="nucleotide sequence ID" value="NZ_CP036434.1"/>
</dbReference>
<name>A0A518ES27_9BACT</name>
<dbReference type="Proteomes" id="UP000320390">
    <property type="component" value="Chromosome"/>
</dbReference>
<protein>
    <submittedName>
        <fullName evidence="1">Uncharacterized protein</fullName>
    </submittedName>
</protein>
<evidence type="ECO:0000313" key="1">
    <source>
        <dbReference type="EMBL" id="QDV06886.1"/>
    </source>
</evidence>
<dbReference type="EMBL" id="CP036434">
    <property type="protein sequence ID" value="QDV06886.1"/>
    <property type="molecule type" value="Genomic_DNA"/>
</dbReference>
<proteinExistence type="predicted"/>
<dbReference type="AlphaFoldDB" id="A0A518ES27"/>
<organism evidence="1 2">
    <name type="scientific">Saltatorellus ferox</name>
    <dbReference type="NCBI Taxonomy" id="2528018"/>
    <lineage>
        <taxon>Bacteria</taxon>
        <taxon>Pseudomonadati</taxon>
        <taxon>Planctomycetota</taxon>
        <taxon>Planctomycetia</taxon>
        <taxon>Planctomycetia incertae sedis</taxon>
        <taxon>Saltatorellus</taxon>
    </lineage>
</organism>
<gene>
    <name evidence="1" type="ORF">Poly30_24030</name>
</gene>
<sequence>MKVFLQLLTAPFRALARALFRSSGGGYLCDTCKWDYGNACTRPERPNAKTCPDYKRR</sequence>
<evidence type="ECO:0000313" key="2">
    <source>
        <dbReference type="Proteomes" id="UP000320390"/>
    </source>
</evidence>
<keyword evidence="2" id="KW-1185">Reference proteome</keyword>
<reference evidence="1 2" key="1">
    <citation type="submission" date="2019-02" db="EMBL/GenBank/DDBJ databases">
        <title>Deep-cultivation of Planctomycetes and their phenomic and genomic characterization uncovers novel biology.</title>
        <authorList>
            <person name="Wiegand S."/>
            <person name="Jogler M."/>
            <person name="Boedeker C."/>
            <person name="Pinto D."/>
            <person name="Vollmers J."/>
            <person name="Rivas-Marin E."/>
            <person name="Kohn T."/>
            <person name="Peeters S.H."/>
            <person name="Heuer A."/>
            <person name="Rast P."/>
            <person name="Oberbeckmann S."/>
            <person name="Bunk B."/>
            <person name="Jeske O."/>
            <person name="Meyerdierks A."/>
            <person name="Storesund J.E."/>
            <person name="Kallscheuer N."/>
            <person name="Luecker S."/>
            <person name="Lage O.M."/>
            <person name="Pohl T."/>
            <person name="Merkel B.J."/>
            <person name="Hornburger P."/>
            <person name="Mueller R.-W."/>
            <person name="Bruemmer F."/>
            <person name="Labrenz M."/>
            <person name="Spormann A.M."/>
            <person name="Op den Camp H."/>
            <person name="Overmann J."/>
            <person name="Amann R."/>
            <person name="Jetten M.S.M."/>
            <person name="Mascher T."/>
            <person name="Medema M.H."/>
            <person name="Devos D.P."/>
            <person name="Kaster A.-K."/>
            <person name="Ovreas L."/>
            <person name="Rohde M."/>
            <person name="Galperin M.Y."/>
            <person name="Jogler C."/>
        </authorList>
    </citation>
    <scope>NUCLEOTIDE SEQUENCE [LARGE SCALE GENOMIC DNA]</scope>
    <source>
        <strain evidence="1 2">Poly30</strain>
    </source>
</reference>